<comment type="caution">
    <text evidence="1">The sequence shown here is derived from an EMBL/GenBank/DDBJ whole genome shotgun (WGS) entry which is preliminary data.</text>
</comment>
<name>A0A2T6FSP0_9BACL</name>
<evidence type="ECO:0000313" key="1">
    <source>
        <dbReference type="EMBL" id="PUA34933.1"/>
    </source>
</evidence>
<dbReference type="RefSeq" id="WP_108535125.1">
    <property type="nucleotide sequence ID" value="NZ_PYHP01000099.1"/>
</dbReference>
<dbReference type="Proteomes" id="UP000244184">
    <property type="component" value="Unassembled WGS sequence"/>
</dbReference>
<proteinExistence type="predicted"/>
<dbReference type="Pfam" id="PF22091">
    <property type="entry name" value="DUF6941"/>
    <property type="match status" value="1"/>
</dbReference>
<evidence type="ECO:0000313" key="2">
    <source>
        <dbReference type="Proteomes" id="UP000244184"/>
    </source>
</evidence>
<gene>
    <name evidence="1" type="ORF">C8Z91_34260</name>
</gene>
<protein>
    <submittedName>
        <fullName evidence="1">Uncharacterized protein</fullName>
    </submittedName>
</protein>
<dbReference type="AlphaFoldDB" id="A0A2T6FSP0"/>
<sequence>MNSSILVCDDIQYNKQEDFFTLGKIINSIEVPTLPYVHIFKVFIKLNYMHEFEDIDVKLVLTDNENQLISISNPIVAHNSRPEGYVPGISMFLTMTGIVCKKGNIHLHLVVNNEKINSYPIKLNIKE</sequence>
<dbReference type="EMBL" id="PYHP01000099">
    <property type="protein sequence ID" value="PUA34933.1"/>
    <property type="molecule type" value="Genomic_DNA"/>
</dbReference>
<dbReference type="InterPro" id="IPR054221">
    <property type="entry name" value="DUF6941"/>
</dbReference>
<reference evidence="1 2" key="1">
    <citation type="submission" date="2018-03" db="EMBL/GenBank/DDBJ databases">
        <title>Genome sequence of Paenibacillus elgii strain AC13 an antimicrobial compound producing bacteria.</title>
        <authorList>
            <person name="Kurokawa A.S."/>
            <person name="Araujo J.F."/>
            <person name="Costa R.A."/>
            <person name="Ortega D.B."/>
            <person name="Pires A.S."/>
            <person name="Pappas G.J.Jr."/>
            <person name="Franco O.L."/>
            <person name="Barreto C."/>
            <person name="Magalhaes B.S."/>
            <person name="Kruger R.H."/>
        </authorList>
    </citation>
    <scope>NUCLEOTIDE SEQUENCE [LARGE SCALE GENOMIC DNA]</scope>
    <source>
        <strain evidence="1 2">AC13</strain>
    </source>
</reference>
<organism evidence="1 2">
    <name type="scientific">Paenibacillus elgii</name>
    <dbReference type="NCBI Taxonomy" id="189691"/>
    <lineage>
        <taxon>Bacteria</taxon>
        <taxon>Bacillati</taxon>
        <taxon>Bacillota</taxon>
        <taxon>Bacilli</taxon>
        <taxon>Bacillales</taxon>
        <taxon>Paenibacillaceae</taxon>
        <taxon>Paenibacillus</taxon>
    </lineage>
</organism>
<accession>A0A2T6FSP0</accession>